<dbReference type="Pfam" id="PF00823">
    <property type="entry name" value="PPE"/>
    <property type="match status" value="1"/>
</dbReference>
<feature type="region of interest" description="Disordered" evidence="2">
    <location>
        <begin position="300"/>
        <end position="359"/>
    </location>
</feature>
<feature type="compositionally biased region" description="Pro residues" evidence="2">
    <location>
        <begin position="328"/>
        <end position="338"/>
    </location>
</feature>
<dbReference type="InterPro" id="IPR000030">
    <property type="entry name" value="PPE_dom"/>
</dbReference>
<organism evidence="5 6">
    <name type="scientific">Mycobacteroides franklinii</name>
    <dbReference type="NCBI Taxonomy" id="948102"/>
    <lineage>
        <taxon>Bacteria</taxon>
        <taxon>Bacillati</taxon>
        <taxon>Actinomycetota</taxon>
        <taxon>Actinomycetes</taxon>
        <taxon>Mycobacteriales</taxon>
        <taxon>Mycobacteriaceae</taxon>
        <taxon>Mycobacteroides</taxon>
    </lineage>
</organism>
<dbReference type="SUPFAM" id="SSF140459">
    <property type="entry name" value="PE/PPE dimer-like"/>
    <property type="match status" value="1"/>
</dbReference>
<accession>A0A1S1LFS4</accession>
<feature type="compositionally biased region" description="Low complexity" evidence="2">
    <location>
        <begin position="300"/>
        <end position="327"/>
    </location>
</feature>
<feature type="region of interest" description="Disordered" evidence="2">
    <location>
        <begin position="384"/>
        <end position="494"/>
    </location>
</feature>
<reference evidence="5 6" key="1">
    <citation type="submission" date="2016-10" db="EMBL/GenBank/DDBJ databases">
        <title>Evaluation of Human, Veterinary and Environmental Mycobacterium chelonae Isolates by Core Genome Phylogenomic Analysis, Targeted Gene Comparison, and Anti-microbial Susceptibility Patterns: A Tale of Mistaken Identities.</title>
        <authorList>
            <person name="Fogelson S.B."/>
            <person name="Camus A.C."/>
            <person name="Lorenz W."/>
            <person name="Vasireddy R."/>
            <person name="Vasireddy S."/>
            <person name="Smith T."/>
            <person name="Brown-Elliott B.A."/>
            <person name="Wallace R.J.Jr."/>
            <person name="Hasan N.A."/>
            <person name="Reischl U."/>
            <person name="Sanchez S."/>
        </authorList>
    </citation>
    <scope>NUCLEOTIDE SEQUENCE [LARGE SCALE GENOMIC DNA]</scope>
    <source>
        <strain evidence="5 6">1559</strain>
    </source>
</reference>
<dbReference type="GeneID" id="57166354"/>
<dbReference type="OrthoDB" id="4753487at2"/>
<feature type="compositionally biased region" description="Low complexity" evidence="2">
    <location>
        <begin position="451"/>
        <end position="467"/>
    </location>
</feature>
<dbReference type="Proteomes" id="UP000179616">
    <property type="component" value="Unassembled WGS sequence"/>
</dbReference>
<dbReference type="InterPro" id="IPR043641">
    <property type="entry name" value="PPE-PPW_C"/>
</dbReference>
<dbReference type="AlphaFoldDB" id="A0A1S1LFS4"/>
<evidence type="ECO:0000313" key="6">
    <source>
        <dbReference type="Proteomes" id="UP000179616"/>
    </source>
</evidence>
<dbReference type="RefSeq" id="WP_070936647.1">
    <property type="nucleotide sequence ID" value="NZ_MLIK01000004.1"/>
</dbReference>
<feature type="domain" description="PPE-PPW subfamily C-terminal" evidence="4">
    <location>
        <begin position="439"/>
        <end position="486"/>
    </location>
</feature>
<dbReference type="GO" id="GO:0052572">
    <property type="term" value="P:response to host immune response"/>
    <property type="evidence" value="ECO:0007669"/>
    <property type="project" value="TreeGrafter"/>
</dbReference>
<evidence type="ECO:0000259" key="4">
    <source>
        <dbReference type="Pfam" id="PF18878"/>
    </source>
</evidence>
<dbReference type="EMBL" id="MLIK01000004">
    <property type="protein sequence ID" value="OHU31228.1"/>
    <property type="molecule type" value="Genomic_DNA"/>
</dbReference>
<dbReference type="Pfam" id="PF18878">
    <property type="entry name" value="PPE-PPW"/>
    <property type="match status" value="1"/>
</dbReference>
<dbReference type="PANTHER" id="PTHR46766">
    <property type="entry name" value="GLUTAMINE-RICH PROTEIN 2"/>
    <property type="match status" value="1"/>
</dbReference>
<dbReference type="PANTHER" id="PTHR46766:SF1">
    <property type="entry name" value="GLUTAMINE-RICH PROTEIN 2"/>
    <property type="match status" value="1"/>
</dbReference>
<feature type="domain" description="PPE" evidence="3">
    <location>
        <begin position="7"/>
        <end position="169"/>
    </location>
</feature>
<comment type="similarity">
    <text evidence="1">Belongs to the mycobacterial PPE family.</text>
</comment>
<gene>
    <name evidence="5" type="ORF">BKG76_06035</name>
</gene>
<dbReference type="InterPro" id="IPR038332">
    <property type="entry name" value="PPE_sf"/>
</dbReference>
<evidence type="ECO:0000259" key="3">
    <source>
        <dbReference type="Pfam" id="PF00823"/>
    </source>
</evidence>
<protein>
    <recommendedName>
        <fullName evidence="7">PPE family protein</fullName>
    </recommendedName>
</protein>
<evidence type="ECO:0000313" key="5">
    <source>
        <dbReference type="EMBL" id="OHU31228.1"/>
    </source>
</evidence>
<feature type="region of interest" description="Disordered" evidence="2">
    <location>
        <begin position="182"/>
        <end position="205"/>
    </location>
</feature>
<evidence type="ECO:0000256" key="2">
    <source>
        <dbReference type="SAM" id="MobiDB-lite"/>
    </source>
</evidence>
<evidence type="ECO:0008006" key="7">
    <source>
        <dbReference type="Google" id="ProtNLM"/>
    </source>
</evidence>
<sequence length="494" mass="50689">MLTAPVWMASPPEVHSALLSGGPGPGPLLAAAAEWSSLGAHYSATADELQAILTATHAGTWHGPSAEMYVAAHVPYLEWLSQGAAQSNTRAAQHGAAAGAYSAALAVMPTLTELAANHATHAALVATNFFGINAIPIVVTEADYVRMWVQAATTMATYQAASEVALASTPPSTPPPVILHGHDHDHDHEHEHEHGHDDDHGHGDLDPTDPEWWVHVAGEMLEHFELLLNNLLTDPAALLTNLPMVLADVAFHAAQLASTIGQFAPALIQPALALAIANLGWAAGFAGLAGIQPSPEILAAEPSPAADAPTAASAGTSPTTSPSASAPAPAPASAPAPTPTSTAPAPSPPPPVGDPGFSFPYAVGGGPRIGAGVTLVSQARRGTTAAVRSSAREEAATAATAAARQARRRRDRSKQEGRAVEYMDMYASPASGRDETPVAASHRGAGPMGFTGTTLRTGSTATGLATLSRDDDFSEGARAPMLPNTWDPERGRED</sequence>
<dbReference type="Gene3D" id="1.20.1260.20">
    <property type="entry name" value="PPE superfamily"/>
    <property type="match status" value="1"/>
</dbReference>
<name>A0A1S1LFS4_9MYCO</name>
<evidence type="ECO:0000256" key="1">
    <source>
        <dbReference type="ARBA" id="ARBA00010652"/>
    </source>
</evidence>
<comment type="caution">
    <text evidence="5">The sequence shown here is derived from an EMBL/GenBank/DDBJ whole genome shotgun (WGS) entry which is preliminary data.</text>
</comment>
<proteinExistence type="inferred from homology"/>